<keyword evidence="3" id="KW-1185">Reference proteome</keyword>
<feature type="transmembrane region" description="Helical" evidence="1">
    <location>
        <begin position="69"/>
        <end position="91"/>
    </location>
</feature>
<feature type="transmembrane region" description="Helical" evidence="1">
    <location>
        <begin position="163"/>
        <end position="188"/>
    </location>
</feature>
<evidence type="ECO:0000313" key="3">
    <source>
        <dbReference type="Proteomes" id="UP000559256"/>
    </source>
</evidence>
<dbReference type="OrthoDB" id="2560085at2759"/>
<keyword evidence="1" id="KW-0472">Membrane</keyword>
<sequence>MSTSSVSTPMRGPRLVALFMSFAWGVIALAVAISAQVKSDDSEDSLKRLVPQGTTLTINSGDVRSSGTVIAVVSGIIALLSFIYIVLILFFSNLATRSLPIQWASLAFLAVWLFATQIPFTVFFANREAQVTIVANGVTLPSVLVNQLEQSLGVTPVYRHIDYLRLVAVLPWITFLFTVIGAVVSFSASRRRKSFVRNSKV</sequence>
<dbReference type="AlphaFoldDB" id="A0A8H5LL95"/>
<evidence type="ECO:0000256" key="1">
    <source>
        <dbReference type="SAM" id="Phobius"/>
    </source>
</evidence>
<gene>
    <name evidence="2" type="ORF">D9758_010283</name>
</gene>
<dbReference type="EMBL" id="JAACJM010000041">
    <property type="protein sequence ID" value="KAF5361269.1"/>
    <property type="molecule type" value="Genomic_DNA"/>
</dbReference>
<evidence type="ECO:0000313" key="2">
    <source>
        <dbReference type="EMBL" id="KAF5361269.1"/>
    </source>
</evidence>
<comment type="caution">
    <text evidence="2">The sequence shown here is derived from an EMBL/GenBank/DDBJ whole genome shotgun (WGS) entry which is preliminary data.</text>
</comment>
<organism evidence="2 3">
    <name type="scientific">Tetrapyrgos nigripes</name>
    <dbReference type="NCBI Taxonomy" id="182062"/>
    <lineage>
        <taxon>Eukaryota</taxon>
        <taxon>Fungi</taxon>
        <taxon>Dikarya</taxon>
        <taxon>Basidiomycota</taxon>
        <taxon>Agaricomycotina</taxon>
        <taxon>Agaricomycetes</taxon>
        <taxon>Agaricomycetidae</taxon>
        <taxon>Agaricales</taxon>
        <taxon>Marasmiineae</taxon>
        <taxon>Marasmiaceae</taxon>
        <taxon>Tetrapyrgos</taxon>
    </lineage>
</organism>
<feature type="transmembrane region" description="Helical" evidence="1">
    <location>
        <begin position="103"/>
        <end position="125"/>
    </location>
</feature>
<keyword evidence="1" id="KW-0812">Transmembrane</keyword>
<reference evidence="2 3" key="1">
    <citation type="journal article" date="2020" name="ISME J.">
        <title>Uncovering the hidden diversity of litter-decomposition mechanisms in mushroom-forming fungi.</title>
        <authorList>
            <person name="Floudas D."/>
            <person name="Bentzer J."/>
            <person name="Ahren D."/>
            <person name="Johansson T."/>
            <person name="Persson P."/>
            <person name="Tunlid A."/>
        </authorList>
    </citation>
    <scope>NUCLEOTIDE SEQUENCE [LARGE SCALE GENOMIC DNA]</scope>
    <source>
        <strain evidence="2 3">CBS 291.85</strain>
    </source>
</reference>
<protein>
    <submittedName>
        <fullName evidence="2">Uncharacterized protein</fullName>
    </submittedName>
</protein>
<accession>A0A8H5LL95</accession>
<keyword evidence="1" id="KW-1133">Transmembrane helix</keyword>
<name>A0A8H5LL95_9AGAR</name>
<dbReference type="Proteomes" id="UP000559256">
    <property type="component" value="Unassembled WGS sequence"/>
</dbReference>
<proteinExistence type="predicted"/>